<protein>
    <submittedName>
        <fullName evidence="1">Uncharacterized protein</fullName>
    </submittedName>
</protein>
<gene>
    <name evidence="1" type="ORF">HGRIS_007092</name>
</gene>
<keyword evidence="2" id="KW-1185">Reference proteome</keyword>
<comment type="caution">
    <text evidence="1">The sequence shown here is derived from an EMBL/GenBank/DDBJ whole genome shotgun (WGS) entry which is preliminary data.</text>
</comment>
<sequence>MNTISNVITTGYVFTSNGDRAVSAVNQDITTYAGWKASYRPRGIFFDEAAAPASAVAQYTGFVNTVRSSFGANSFVTLNPGTAPPTGFFSTGANLIVTFENFYSQFSDSSLVISSSAPASQQVILLHDAPKSTPAAVVQDIVNQGIAALFITSTPQAKAYERIPSDWNNFVQEVASV</sequence>
<dbReference type="EMBL" id="JASNQZ010000010">
    <property type="protein sequence ID" value="KAL0952873.1"/>
    <property type="molecule type" value="Genomic_DNA"/>
</dbReference>
<evidence type="ECO:0000313" key="2">
    <source>
        <dbReference type="Proteomes" id="UP001556367"/>
    </source>
</evidence>
<dbReference type="Proteomes" id="UP001556367">
    <property type="component" value="Unassembled WGS sequence"/>
</dbReference>
<dbReference type="PANTHER" id="PTHR35040">
    <property type="match status" value="1"/>
</dbReference>
<reference evidence="2" key="1">
    <citation type="submission" date="2024-06" db="EMBL/GenBank/DDBJ databases">
        <title>Multi-omics analyses provide insights into the biosynthesis of the anticancer antibiotic pleurotin in Hohenbuehelia grisea.</title>
        <authorList>
            <person name="Weaver J.A."/>
            <person name="Alberti F."/>
        </authorList>
    </citation>
    <scope>NUCLEOTIDE SEQUENCE [LARGE SCALE GENOMIC DNA]</scope>
    <source>
        <strain evidence="2">T-177</strain>
    </source>
</reference>
<organism evidence="1 2">
    <name type="scientific">Hohenbuehelia grisea</name>
    <dbReference type="NCBI Taxonomy" id="104357"/>
    <lineage>
        <taxon>Eukaryota</taxon>
        <taxon>Fungi</taxon>
        <taxon>Dikarya</taxon>
        <taxon>Basidiomycota</taxon>
        <taxon>Agaricomycotina</taxon>
        <taxon>Agaricomycetes</taxon>
        <taxon>Agaricomycetidae</taxon>
        <taxon>Agaricales</taxon>
        <taxon>Pleurotineae</taxon>
        <taxon>Pleurotaceae</taxon>
        <taxon>Hohenbuehelia</taxon>
    </lineage>
</organism>
<dbReference type="InterPro" id="IPR021986">
    <property type="entry name" value="Spherulin4"/>
</dbReference>
<dbReference type="Pfam" id="PF12138">
    <property type="entry name" value="Spherulin4"/>
    <property type="match status" value="1"/>
</dbReference>
<name>A0ABR3JBM9_9AGAR</name>
<proteinExistence type="predicted"/>
<dbReference type="PANTHER" id="PTHR35040:SF9">
    <property type="entry name" value="4-LIKE CELL SURFACE PROTEIN, PUTATIVE (AFU_ORTHOLOGUE AFUA_4G14080)-RELATED"/>
    <property type="match status" value="1"/>
</dbReference>
<evidence type="ECO:0000313" key="1">
    <source>
        <dbReference type="EMBL" id="KAL0952873.1"/>
    </source>
</evidence>
<accession>A0ABR3JBM9</accession>